<feature type="binding site" evidence="10">
    <location>
        <position position="253"/>
    </location>
    <ligand>
        <name>Zn(2+)</name>
        <dbReference type="ChEBI" id="CHEBI:29105"/>
    </ligand>
</feature>
<keyword evidence="7 10" id="KW-0067">ATP-binding</keyword>
<feature type="binding site" evidence="10">
    <location>
        <position position="290"/>
    </location>
    <ligand>
        <name>ATP</name>
        <dbReference type="ChEBI" id="CHEBI:30616"/>
    </ligand>
</feature>
<evidence type="ECO:0000256" key="2">
    <source>
        <dbReference type="ARBA" id="ARBA00011245"/>
    </source>
</evidence>
<sequence length="516" mass="58192">MISKTLHLFNSLGRELREFTPIDPDHVRVYSCGPTVYNYAHIGNLRAYVFVDVLRRTLAWKGYDVTHVINITDVGHLTSDADEGDDKMEAAATRDQKSVWDIAAHYTLAFKNDLQRLNILPPSLWSKATDHIQEMIAFAKVLERNGTTYMLEDGLYFDSSKVPEYGRLGLLNIEGQEAGKRVAYGGKKNLSDFAVWRKSPTNVKRLMEWQSPWGTGAPGWHLECSVMAAKYLGKTFDIHTGGIDHRSVHHCNEIAQNQGYSQCSHPGANWWMHNEFLVLRAESGDEKMSKSSGNFLTLQSLVDRGIHPLVYRLFLLGASYRSSIEFSWEALAGTRAHLRRMLLRIARIKENADNETLQLAKAVTHDAHFQSGGPFTFLIERLMNEATEEERNYILAVDQALSNDLHTPEVLVIMGKILDDPDLTPQAVIRLVALVDLVLGTKLLDTDPDALSVRPLSASISEEAIIQKIAERTEARALRDFSRADQIRGELLAAGVEIKDTTERTDWEWRVTPHES</sequence>
<evidence type="ECO:0000256" key="4">
    <source>
        <dbReference type="ARBA" id="ARBA00022723"/>
    </source>
</evidence>
<gene>
    <name evidence="10" type="primary">cysS</name>
    <name evidence="12" type="ORF">AY555_08980</name>
</gene>
<dbReference type="GO" id="GO:0005524">
    <property type="term" value="F:ATP binding"/>
    <property type="evidence" value="ECO:0007669"/>
    <property type="project" value="UniProtKB-UniRule"/>
</dbReference>
<dbReference type="Proteomes" id="UP000076066">
    <property type="component" value="Chromosome"/>
</dbReference>
<dbReference type="GO" id="GO:0008270">
    <property type="term" value="F:zinc ion binding"/>
    <property type="evidence" value="ECO:0007669"/>
    <property type="project" value="UniProtKB-UniRule"/>
</dbReference>
<comment type="cofactor">
    <cofactor evidence="10">
        <name>Zn(2+)</name>
        <dbReference type="ChEBI" id="CHEBI:29105"/>
    </cofactor>
    <text evidence="10">Binds 1 zinc ion per subunit.</text>
</comment>
<dbReference type="OrthoDB" id="9815130at2"/>
<comment type="subcellular location">
    <subcellularLocation>
        <location evidence="10">Cytoplasm</location>
    </subcellularLocation>
</comment>
<dbReference type="AlphaFoldDB" id="A0A143DG26"/>
<evidence type="ECO:0000313" key="12">
    <source>
        <dbReference type="EMBL" id="AMW35667.1"/>
    </source>
</evidence>
<organism evidence="12 13">
    <name type="scientific">Haematospirillum jordaniae</name>
    <dbReference type="NCBI Taxonomy" id="1549855"/>
    <lineage>
        <taxon>Bacteria</taxon>
        <taxon>Pseudomonadati</taxon>
        <taxon>Pseudomonadota</taxon>
        <taxon>Alphaproteobacteria</taxon>
        <taxon>Rhodospirillales</taxon>
        <taxon>Novispirillaceae</taxon>
        <taxon>Haematospirillum</taxon>
    </lineage>
</organism>
<dbReference type="GO" id="GO:0006423">
    <property type="term" value="P:cysteinyl-tRNA aminoacylation"/>
    <property type="evidence" value="ECO:0007669"/>
    <property type="project" value="UniProtKB-UniRule"/>
</dbReference>
<feature type="binding site" evidence="10">
    <location>
        <position position="249"/>
    </location>
    <ligand>
        <name>Zn(2+)</name>
        <dbReference type="ChEBI" id="CHEBI:29105"/>
    </ligand>
</feature>
<dbReference type="InterPro" id="IPR009080">
    <property type="entry name" value="tRNAsynth_Ia_anticodon-bd"/>
</dbReference>
<proteinExistence type="inferred from homology"/>
<accession>A0A143DG26</accession>
<dbReference type="SUPFAM" id="SSF52374">
    <property type="entry name" value="Nucleotidylyl transferase"/>
    <property type="match status" value="1"/>
</dbReference>
<evidence type="ECO:0000259" key="11">
    <source>
        <dbReference type="Pfam" id="PF01406"/>
    </source>
</evidence>
<evidence type="ECO:0000256" key="8">
    <source>
        <dbReference type="ARBA" id="ARBA00022917"/>
    </source>
</evidence>
<name>A0A143DG26_9PROT</name>
<dbReference type="GO" id="GO:0005829">
    <property type="term" value="C:cytosol"/>
    <property type="evidence" value="ECO:0007669"/>
    <property type="project" value="TreeGrafter"/>
</dbReference>
<dbReference type="InterPro" id="IPR015803">
    <property type="entry name" value="Cys-tRNA-ligase"/>
</dbReference>
<feature type="domain" description="tRNA synthetases class I catalytic" evidence="11">
    <location>
        <begin position="19"/>
        <end position="333"/>
    </location>
</feature>
<keyword evidence="13" id="KW-1185">Reference proteome</keyword>
<feature type="binding site" evidence="10">
    <location>
        <position position="32"/>
    </location>
    <ligand>
        <name>Zn(2+)</name>
        <dbReference type="ChEBI" id="CHEBI:29105"/>
    </ligand>
</feature>
<evidence type="ECO:0000256" key="1">
    <source>
        <dbReference type="ARBA" id="ARBA00005594"/>
    </source>
</evidence>
<dbReference type="STRING" id="1549855.AY555_08980"/>
<dbReference type="SUPFAM" id="SSF47323">
    <property type="entry name" value="Anticodon-binding domain of a subclass of class I aminoacyl-tRNA synthetases"/>
    <property type="match status" value="1"/>
</dbReference>
<dbReference type="Gene3D" id="1.20.120.1910">
    <property type="entry name" value="Cysteine-tRNA ligase, C-terminal anti-codon recognition domain"/>
    <property type="match status" value="1"/>
</dbReference>
<keyword evidence="6 10" id="KW-0862">Zinc</keyword>
<dbReference type="Gene3D" id="3.40.50.620">
    <property type="entry name" value="HUPs"/>
    <property type="match status" value="1"/>
</dbReference>
<feature type="binding site" evidence="10">
    <location>
        <position position="224"/>
    </location>
    <ligand>
        <name>Zn(2+)</name>
        <dbReference type="ChEBI" id="CHEBI:29105"/>
    </ligand>
</feature>
<evidence type="ECO:0000256" key="7">
    <source>
        <dbReference type="ARBA" id="ARBA00022840"/>
    </source>
</evidence>
<evidence type="ECO:0000256" key="6">
    <source>
        <dbReference type="ARBA" id="ARBA00022833"/>
    </source>
</evidence>
<dbReference type="EC" id="6.1.1.16" evidence="10"/>
<keyword evidence="3 10" id="KW-0436">Ligase</keyword>
<dbReference type="HAMAP" id="MF_00041">
    <property type="entry name" value="Cys_tRNA_synth"/>
    <property type="match status" value="1"/>
</dbReference>
<reference evidence="12 13" key="1">
    <citation type="submission" date="2016-02" db="EMBL/GenBank/DDBJ databases">
        <title>Complete Genome of H5569, the type strain of the newly described species Haematospirillium jordaniae.</title>
        <authorList>
            <person name="Nicholson A.C."/>
            <person name="Humrighouse B.W."/>
            <person name="Loparov V."/>
            <person name="McQuiston J.R."/>
        </authorList>
    </citation>
    <scope>NUCLEOTIDE SEQUENCE [LARGE SCALE GENOMIC DNA]</scope>
    <source>
        <strain evidence="12 13">H5569</strain>
    </source>
</reference>
<keyword evidence="4 10" id="KW-0479">Metal-binding</keyword>
<dbReference type="InterPro" id="IPR014729">
    <property type="entry name" value="Rossmann-like_a/b/a_fold"/>
</dbReference>
<evidence type="ECO:0000313" key="13">
    <source>
        <dbReference type="Proteomes" id="UP000076066"/>
    </source>
</evidence>
<keyword evidence="5 10" id="KW-0547">Nucleotide-binding</keyword>
<dbReference type="PANTHER" id="PTHR10890">
    <property type="entry name" value="CYSTEINYL-TRNA SYNTHETASE"/>
    <property type="match status" value="1"/>
</dbReference>
<feature type="short sequence motif" description="'HIGH' region" evidence="10">
    <location>
        <begin position="34"/>
        <end position="44"/>
    </location>
</feature>
<dbReference type="KEGG" id="hjo:AY555_08980"/>
<protein>
    <recommendedName>
        <fullName evidence="10">Cysteine--tRNA ligase</fullName>
        <ecNumber evidence="10">6.1.1.16</ecNumber>
    </recommendedName>
    <alternativeName>
        <fullName evidence="10">Cysteinyl-tRNA synthetase</fullName>
        <shortName evidence="10">CysRS</shortName>
    </alternativeName>
</protein>
<dbReference type="GO" id="GO:0004817">
    <property type="term" value="F:cysteine-tRNA ligase activity"/>
    <property type="evidence" value="ECO:0007669"/>
    <property type="project" value="UniProtKB-UniRule"/>
</dbReference>
<dbReference type="InterPro" id="IPR032678">
    <property type="entry name" value="tRNA-synt_1_cat_dom"/>
</dbReference>
<dbReference type="NCBIfam" id="TIGR00435">
    <property type="entry name" value="cysS"/>
    <property type="match status" value="1"/>
</dbReference>
<dbReference type="Pfam" id="PF01406">
    <property type="entry name" value="tRNA-synt_1e"/>
    <property type="match status" value="1"/>
</dbReference>
<dbReference type="PRINTS" id="PR00983">
    <property type="entry name" value="TRNASYNTHCYS"/>
</dbReference>
<dbReference type="CDD" id="cd00672">
    <property type="entry name" value="CysRS_core"/>
    <property type="match status" value="1"/>
</dbReference>
<keyword evidence="8 10" id="KW-0648">Protein biosynthesis</keyword>
<comment type="similarity">
    <text evidence="1 10">Belongs to the class-I aminoacyl-tRNA synthetase family.</text>
</comment>
<dbReference type="InterPro" id="IPR024909">
    <property type="entry name" value="Cys-tRNA/MSH_ligase"/>
</dbReference>
<keyword evidence="9 10" id="KW-0030">Aminoacyl-tRNA synthetase</keyword>
<feature type="short sequence motif" description="'KMSKS' region" evidence="10">
    <location>
        <begin position="287"/>
        <end position="291"/>
    </location>
</feature>
<dbReference type="PANTHER" id="PTHR10890:SF3">
    <property type="entry name" value="CYSTEINE--TRNA LIGASE, CYTOPLASMIC"/>
    <property type="match status" value="1"/>
</dbReference>
<evidence type="ECO:0000256" key="5">
    <source>
        <dbReference type="ARBA" id="ARBA00022741"/>
    </source>
</evidence>
<evidence type="ECO:0000256" key="3">
    <source>
        <dbReference type="ARBA" id="ARBA00022598"/>
    </source>
</evidence>
<dbReference type="EMBL" id="CP014525">
    <property type="protein sequence ID" value="AMW35667.1"/>
    <property type="molecule type" value="Genomic_DNA"/>
</dbReference>
<keyword evidence="10" id="KW-0963">Cytoplasm</keyword>
<evidence type="ECO:0000256" key="10">
    <source>
        <dbReference type="HAMAP-Rule" id="MF_00041"/>
    </source>
</evidence>
<evidence type="ECO:0000256" key="9">
    <source>
        <dbReference type="ARBA" id="ARBA00023146"/>
    </source>
</evidence>
<comment type="subunit">
    <text evidence="2 10">Monomer.</text>
</comment>
<comment type="catalytic activity">
    <reaction evidence="10">
        <text>tRNA(Cys) + L-cysteine + ATP = L-cysteinyl-tRNA(Cys) + AMP + diphosphate</text>
        <dbReference type="Rhea" id="RHEA:17773"/>
        <dbReference type="Rhea" id="RHEA-COMP:9661"/>
        <dbReference type="Rhea" id="RHEA-COMP:9679"/>
        <dbReference type="ChEBI" id="CHEBI:30616"/>
        <dbReference type="ChEBI" id="CHEBI:33019"/>
        <dbReference type="ChEBI" id="CHEBI:35235"/>
        <dbReference type="ChEBI" id="CHEBI:78442"/>
        <dbReference type="ChEBI" id="CHEBI:78517"/>
        <dbReference type="ChEBI" id="CHEBI:456215"/>
        <dbReference type="EC" id="6.1.1.16"/>
    </reaction>
</comment>